<sequence length="121" mass="13427">MGPSEGLAPLHKTSSEDDVCPSPPLHMQSHSSCDNNPPVLEQVNTTVHSSITFRSVSPIAWDFQSTQQVTPPPILLYPEAPRTLSVCKLSKRREVFKATSRVQSSLEIIHTRQTVWHASAR</sequence>
<reference evidence="2 3" key="1">
    <citation type="submission" date="2019-05" db="EMBL/GenBank/DDBJ databases">
        <title>Another draft genome of Portunus trituberculatus and its Hox gene families provides insights of decapod evolution.</title>
        <authorList>
            <person name="Jeong J.-H."/>
            <person name="Song I."/>
            <person name="Kim S."/>
            <person name="Choi T."/>
            <person name="Kim D."/>
            <person name="Ryu S."/>
            <person name="Kim W."/>
        </authorList>
    </citation>
    <scope>NUCLEOTIDE SEQUENCE [LARGE SCALE GENOMIC DNA]</scope>
    <source>
        <tissue evidence="2">Muscle</tissue>
    </source>
</reference>
<accession>A0A5B7E254</accession>
<dbReference type="Proteomes" id="UP000324222">
    <property type="component" value="Unassembled WGS sequence"/>
</dbReference>
<protein>
    <submittedName>
        <fullName evidence="2">Uncharacterized protein</fullName>
    </submittedName>
</protein>
<organism evidence="2 3">
    <name type="scientific">Portunus trituberculatus</name>
    <name type="common">Swimming crab</name>
    <name type="synonym">Neptunus trituberculatus</name>
    <dbReference type="NCBI Taxonomy" id="210409"/>
    <lineage>
        <taxon>Eukaryota</taxon>
        <taxon>Metazoa</taxon>
        <taxon>Ecdysozoa</taxon>
        <taxon>Arthropoda</taxon>
        <taxon>Crustacea</taxon>
        <taxon>Multicrustacea</taxon>
        <taxon>Malacostraca</taxon>
        <taxon>Eumalacostraca</taxon>
        <taxon>Eucarida</taxon>
        <taxon>Decapoda</taxon>
        <taxon>Pleocyemata</taxon>
        <taxon>Brachyura</taxon>
        <taxon>Eubrachyura</taxon>
        <taxon>Portunoidea</taxon>
        <taxon>Portunidae</taxon>
        <taxon>Portuninae</taxon>
        <taxon>Portunus</taxon>
    </lineage>
</organism>
<comment type="caution">
    <text evidence="2">The sequence shown here is derived from an EMBL/GenBank/DDBJ whole genome shotgun (WGS) entry which is preliminary data.</text>
</comment>
<evidence type="ECO:0000256" key="1">
    <source>
        <dbReference type="SAM" id="MobiDB-lite"/>
    </source>
</evidence>
<proteinExistence type="predicted"/>
<name>A0A5B7E254_PORTR</name>
<dbReference type="EMBL" id="VSRR010001811">
    <property type="protein sequence ID" value="MPC27838.1"/>
    <property type="molecule type" value="Genomic_DNA"/>
</dbReference>
<evidence type="ECO:0000313" key="2">
    <source>
        <dbReference type="EMBL" id="MPC27838.1"/>
    </source>
</evidence>
<evidence type="ECO:0000313" key="3">
    <source>
        <dbReference type="Proteomes" id="UP000324222"/>
    </source>
</evidence>
<gene>
    <name evidence="2" type="ORF">E2C01_021025</name>
</gene>
<feature type="region of interest" description="Disordered" evidence="1">
    <location>
        <begin position="1"/>
        <end position="38"/>
    </location>
</feature>
<dbReference type="AlphaFoldDB" id="A0A5B7E254"/>
<keyword evidence="3" id="KW-1185">Reference proteome</keyword>